<dbReference type="Pfam" id="PF06054">
    <property type="entry name" value="CoiA_nuc"/>
    <property type="match status" value="1"/>
</dbReference>
<comment type="caution">
    <text evidence="3">The sequence shown here is derived from an EMBL/GenBank/DDBJ whole genome shotgun (WGS) entry which is preliminary data.</text>
</comment>
<dbReference type="InterPro" id="IPR021176">
    <property type="entry name" value="Competence-induced_CoiA"/>
</dbReference>
<dbReference type="Pfam" id="PF25164">
    <property type="entry name" value="CoiA_N"/>
    <property type="match status" value="1"/>
</dbReference>
<dbReference type="InterPro" id="IPR010330">
    <property type="entry name" value="CoiA_nuc"/>
</dbReference>
<dbReference type="RefSeq" id="WP_209627147.1">
    <property type="nucleotide sequence ID" value="NZ_PRDG01000002.1"/>
</dbReference>
<gene>
    <name evidence="3" type="ORF">C4K46_02715</name>
</gene>
<evidence type="ECO:0000313" key="3">
    <source>
        <dbReference type="EMBL" id="MBP2622847.1"/>
    </source>
</evidence>
<proteinExistence type="predicted"/>
<dbReference type="PIRSF" id="PIRSF007487">
    <property type="entry name" value="Competence-induced_CoiA_bac"/>
    <property type="match status" value="1"/>
</dbReference>
<feature type="domain" description="Competence protein CoiA nuclease-like" evidence="1">
    <location>
        <begin position="61"/>
        <end position="179"/>
    </location>
</feature>
<evidence type="ECO:0000259" key="1">
    <source>
        <dbReference type="Pfam" id="PF06054"/>
    </source>
</evidence>
<sequence>MFVARNHQRELIHLLEGDLPDQGPFFCPACAGPLCLRQGPVMQAHFAHLSLKNCQYQSENEGPEHLGLKATLFAWARRSGPVKVEAFLAELGQIADLLVGEKVALEIQCSPLSQARLKERSQSYQEQGYQVIWLLGERLWLKKSLTPLQRDFLYFSQNMGFHLWELDQKEQVLRLKYLLHEDLHGQVQYKELSFPFGQGNLLQVLRLPYQEQNLTSLLAKTDPQISTYVRRQLYYRNPKWLARQAVCYQKGENLLTQKLEDFYPQVTPLKSRTGFCQISQDLTNYYQNFAAYYLDQGYQKVQVLYPPAFYAYIRQGQGEEKSSPSR</sequence>
<dbReference type="EMBL" id="PRDG01000002">
    <property type="protein sequence ID" value="MBP2622847.1"/>
    <property type="molecule type" value="Genomic_DNA"/>
</dbReference>
<protein>
    <submittedName>
        <fullName evidence="3">Competence protein CoiA</fullName>
    </submittedName>
</protein>
<reference evidence="3 4" key="1">
    <citation type="submission" date="2018-02" db="EMBL/GenBank/DDBJ databases">
        <title>Draft genome sequence of Streptococcus oricebi CCUG 70868T type strain.</title>
        <authorList>
            <person name="Mendez V."/>
            <person name="Salva-Serra F."/>
            <person name="Jaen-Luchoro D."/>
            <person name="Gonzales-Siles L."/>
            <person name="Karlsson R."/>
            <person name="Engstrom-Jakobsson H."/>
            <person name="Busquets A."/>
            <person name="Gomila M."/>
            <person name="Pineiro-Iglesias B."/>
            <person name="Bennasar-Figueras A."/>
            <person name="Seeger M."/>
            <person name="Moore E."/>
        </authorList>
    </citation>
    <scope>NUCLEOTIDE SEQUENCE [LARGE SCALE GENOMIC DNA]</scope>
    <source>
        <strain evidence="3 4">CCUG 70868</strain>
    </source>
</reference>
<organism evidence="3 4">
    <name type="scientific">Streptococcus oricebi</name>
    <dbReference type="NCBI Taxonomy" id="1547447"/>
    <lineage>
        <taxon>Bacteria</taxon>
        <taxon>Bacillati</taxon>
        <taxon>Bacillota</taxon>
        <taxon>Bacilli</taxon>
        <taxon>Lactobacillales</taxon>
        <taxon>Streptococcaceae</taxon>
        <taxon>Streptococcus</taxon>
    </lineage>
</organism>
<keyword evidence="4" id="KW-1185">Reference proteome</keyword>
<feature type="domain" description="Competence protein CoiA-like N-terminal" evidence="2">
    <location>
        <begin position="21"/>
        <end position="56"/>
    </location>
</feature>
<dbReference type="Proteomes" id="UP001519296">
    <property type="component" value="Unassembled WGS sequence"/>
</dbReference>
<name>A0ABS5B1Y6_9STRE</name>
<evidence type="ECO:0000259" key="2">
    <source>
        <dbReference type="Pfam" id="PF25164"/>
    </source>
</evidence>
<accession>A0ABS5B1Y6</accession>
<evidence type="ECO:0000313" key="4">
    <source>
        <dbReference type="Proteomes" id="UP001519296"/>
    </source>
</evidence>
<dbReference type="InterPro" id="IPR057253">
    <property type="entry name" value="CoiA-like_N"/>
</dbReference>